<dbReference type="Proteomes" id="UP000062519">
    <property type="component" value="Chromosome 2"/>
</dbReference>
<dbReference type="EMBL" id="CP013387">
    <property type="protein sequence ID" value="AOJ05539.1"/>
    <property type="molecule type" value="Genomic_DNA"/>
</dbReference>
<organism evidence="4 5">
    <name type="scientific">Burkholderia mayonis</name>
    <dbReference type="NCBI Taxonomy" id="1385591"/>
    <lineage>
        <taxon>Bacteria</taxon>
        <taxon>Pseudomonadati</taxon>
        <taxon>Pseudomonadota</taxon>
        <taxon>Betaproteobacteria</taxon>
        <taxon>Burkholderiales</taxon>
        <taxon>Burkholderiaceae</taxon>
        <taxon>Burkholderia</taxon>
        <taxon>pseudomallei group</taxon>
    </lineage>
</organism>
<feature type="domain" description="Putative Flp pilus-assembly TadG-like N-terminal" evidence="3">
    <location>
        <begin position="21"/>
        <end position="68"/>
    </location>
</feature>
<evidence type="ECO:0000313" key="5">
    <source>
        <dbReference type="Proteomes" id="UP000062519"/>
    </source>
</evidence>
<keyword evidence="2" id="KW-0472">Membrane</keyword>
<feature type="region of interest" description="Disordered" evidence="1">
    <location>
        <begin position="394"/>
        <end position="419"/>
    </location>
</feature>
<keyword evidence="2" id="KW-1133">Transmembrane helix</keyword>
<dbReference type="InterPro" id="IPR028087">
    <property type="entry name" value="Tad_N"/>
</dbReference>
<evidence type="ECO:0000313" key="4">
    <source>
        <dbReference type="EMBL" id="AOJ05539.1"/>
    </source>
</evidence>
<dbReference type="Pfam" id="PF13400">
    <property type="entry name" value="Tad"/>
    <property type="match status" value="1"/>
</dbReference>
<feature type="transmembrane region" description="Helical" evidence="2">
    <location>
        <begin position="21"/>
        <end position="42"/>
    </location>
</feature>
<feature type="compositionally biased region" description="Polar residues" evidence="1">
    <location>
        <begin position="398"/>
        <end position="411"/>
    </location>
</feature>
<gene>
    <name evidence="4" type="ORF">WS70_28120</name>
</gene>
<evidence type="ECO:0000259" key="3">
    <source>
        <dbReference type="Pfam" id="PF13400"/>
    </source>
</evidence>
<proteinExistence type="predicted"/>
<reference evidence="4 5" key="1">
    <citation type="submission" date="2015-12" db="EMBL/GenBank/DDBJ databases">
        <title>Diversity of Burkholderia near neighbor genomes.</title>
        <authorList>
            <person name="Sahl J."/>
            <person name="Wagner D."/>
            <person name="Keim P."/>
        </authorList>
    </citation>
    <scope>NUCLEOTIDE SEQUENCE [LARGE SCALE GENOMIC DNA]</scope>
    <source>
        <strain evidence="4 5">BDU6</strain>
    </source>
</reference>
<keyword evidence="2" id="KW-0812">Transmembrane</keyword>
<protein>
    <submittedName>
        <fullName evidence="4">Pilus assembly protein TadG</fullName>
    </submittedName>
</protein>
<accession>A0A1B4FPG6</accession>
<evidence type="ECO:0000256" key="2">
    <source>
        <dbReference type="SAM" id="Phobius"/>
    </source>
</evidence>
<evidence type="ECO:0000256" key="1">
    <source>
        <dbReference type="SAM" id="MobiDB-lite"/>
    </source>
</evidence>
<keyword evidence="5" id="KW-1185">Reference proteome</keyword>
<name>A0A1B4FPG6_9BURK</name>
<dbReference type="RefSeq" id="WP_059596887.1">
    <property type="nucleotide sequence ID" value="NZ_CP013387.1"/>
</dbReference>
<dbReference type="AlphaFoldDB" id="A0A1B4FPG6"/>
<dbReference type="KEGG" id="buu:WS70_28120"/>
<sequence length="419" mass="43073">MSRVTSSSGAALHGGRRRQRGVVSILVALMLAVLIGFVGLALDLGKLYVTRSELQNSADACALAAARDLTGATINLSVSEAAGITAGHLNYAQFEQFPVQLQTNSNVTFTDSLSNPFQPKSSIASPSSIKYVKCTTSRTGIVNWFIQTLDMVPGVTVANASVSATAVATVGAAQTTCAIPVFVCKAGTQTSPPVAGASYNIGDWLAAKTGAPPSFGAGNFGWAALDGSNSASSIKSELTGNYCALPATGSQIGSPGNKVADSAAYNTRFGIYANPYKDPSYGTPDFTGYAYDATTWLAQSNAYSDFVTKRTTFTSYQGDHLSGITTSGTYSASYYQAGADRRLALAPEVDCSVLLSGHSAPVLSWDCMLMLDPMGSGGGAGPIHLEYRGASTAPGSPCATQGTPGNGSSVGPQVPVLLQ</sequence>